<evidence type="ECO:0000256" key="1">
    <source>
        <dbReference type="SAM" id="MobiDB-lite"/>
    </source>
</evidence>
<dbReference type="EMBL" id="FQWS01000001">
    <property type="protein sequence ID" value="SHG96183.1"/>
    <property type="molecule type" value="Genomic_DNA"/>
</dbReference>
<feature type="compositionally biased region" description="Basic and acidic residues" evidence="1">
    <location>
        <begin position="136"/>
        <end position="154"/>
    </location>
</feature>
<dbReference type="InterPro" id="IPR025381">
    <property type="entry name" value="DUF4296"/>
</dbReference>
<dbReference type="OrthoDB" id="1525222at2"/>
<dbReference type="STRING" id="1089305.SAMN05444148_1366"/>
<keyword evidence="4" id="KW-1185">Reference proteome</keyword>
<accession>A0A1M5P4R0</accession>
<feature type="region of interest" description="Disordered" evidence="1">
    <location>
        <begin position="115"/>
        <end position="154"/>
    </location>
</feature>
<dbReference type="Pfam" id="PF14129">
    <property type="entry name" value="DUF4296"/>
    <property type="match status" value="1"/>
</dbReference>
<dbReference type="AlphaFoldDB" id="A0A1M5P4R0"/>
<gene>
    <name evidence="3" type="ORF">SAMN05444148_1366</name>
</gene>
<protein>
    <recommendedName>
        <fullName evidence="2">DUF4296 domain-containing protein</fullName>
    </recommendedName>
</protein>
<dbReference type="Proteomes" id="UP000184522">
    <property type="component" value="Unassembled WGS sequence"/>
</dbReference>
<evidence type="ECO:0000259" key="2">
    <source>
        <dbReference type="Pfam" id="PF14129"/>
    </source>
</evidence>
<dbReference type="PROSITE" id="PS51257">
    <property type="entry name" value="PROKAR_LIPOPROTEIN"/>
    <property type="match status" value="1"/>
</dbReference>
<feature type="domain" description="DUF4296" evidence="2">
    <location>
        <begin position="26"/>
        <end position="108"/>
    </location>
</feature>
<feature type="compositionally biased region" description="Basic and acidic residues" evidence="1">
    <location>
        <begin position="115"/>
        <end position="129"/>
    </location>
</feature>
<proteinExistence type="predicted"/>
<evidence type="ECO:0000313" key="4">
    <source>
        <dbReference type="Proteomes" id="UP000184522"/>
    </source>
</evidence>
<name>A0A1M5P4R0_9FLAO</name>
<organism evidence="3 4">
    <name type="scientific">Winogradskyella jejuensis</name>
    <dbReference type="NCBI Taxonomy" id="1089305"/>
    <lineage>
        <taxon>Bacteria</taxon>
        <taxon>Pseudomonadati</taxon>
        <taxon>Bacteroidota</taxon>
        <taxon>Flavobacteriia</taxon>
        <taxon>Flavobacteriales</taxon>
        <taxon>Flavobacteriaceae</taxon>
        <taxon>Winogradskyella</taxon>
    </lineage>
</organism>
<evidence type="ECO:0000313" key="3">
    <source>
        <dbReference type="EMBL" id="SHG96183.1"/>
    </source>
</evidence>
<sequence>MRHLFFLILAILSLLSCEPKLKPDKPDNLIAEDKMTDVLYDMFIVSSAKGISRTKFEKIGLNPEQYILKKHNIDSLQFAQSNDYYAHDVEVYKAMIETIKSRLSAEKEKYKAIEKEEQEEKKRQKDSLRKLRQANKTKEKLIDPPSRVKEIGKD</sequence>
<reference evidence="4" key="1">
    <citation type="submission" date="2016-11" db="EMBL/GenBank/DDBJ databases">
        <authorList>
            <person name="Varghese N."/>
            <person name="Submissions S."/>
        </authorList>
    </citation>
    <scope>NUCLEOTIDE SEQUENCE [LARGE SCALE GENOMIC DNA]</scope>
    <source>
        <strain evidence="4">DSM 25330</strain>
    </source>
</reference>
<dbReference type="RefSeq" id="WP_073084571.1">
    <property type="nucleotide sequence ID" value="NZ_FQWS01000001.1"/>
</dbReference>